<dbReference type="GO" id="GO:0000455">
    <property type="term" value="P:enzyme-directed rRNA pseudouridine synthesis"/>
    <property type="evidence" value="ECO:0007669"/>
    <property type="project" value="UniProtKB-ARBA"/>
</dbReference>
<dbReference type="InterPro" id="IPR020103">
    <property type="entry name" value="PsdUridine_synth_cat_dom_sf"/>
</dbReference>
<dbReference type="Gene3D" id="3.30.70.1560">
    <property type="entry name" value="Alpha-L RNA-binding motif"/>
    <property type="match status" value="1"/>
</dbReference>
<comment type="catalytic activity">
    <reaction evidence="1">
        <text>a uridine in RNA = a pseudouridine in RNA</text>
        <dbReference type="Rhea" id="RHEA:48348"/>
        <dbReference type="Rhea" id="RHEA-COMP:12068"/>
        <dbReference type="Rhea" id="RHEA-COMP:12069"/>
        <dbReference type="ChEBI" id="CHEBI:65314"/>
        <dbReference type="ChEBI" id="CHEBI:65315"/>
    </reaction>
</comment>
<name>A0A7C5M0I2_9PROT</name>
<dbReference type="PANTHER" id="PTHR47683">
    <property type="entry name" value="PSEUDOURIDINE SYNTHASE FAMILY PROTEIN-RELATED"/>
    <property type="match status" value="1"/>
</dbReference>
<evidence type="ECO:0000259" key="8">
    <source>
        <dbReference type="SMART" id="SM00363"/>
    </source>
</evidence>
<dbReference type="GO" id="GO:0120159">
    <property type="term" value="F:rRNA pseudouridine synthase activity"/>
    <property type="evidence" value="ECO:0007669"/>
    <property type="project" value="UniProtKB-ARBA"/>
</dbReference>
<evidence type="ECO:0000256" key="6">
    <source>
        <dbReference type="RuleBase" id="RU003887"/>
    </source>
</evidence>
<dbReference type="NCBIfam" id="TIGR00093">
    <property type="entry name" value="pseudouridine synthase"/>
    <property type="match status" value="1"/>
</dbReference>
<organism evidence="9">
    <name type="scientific">Hellea balneolensis</name>
    <dbReference type="NCBI Taxonomy" id="287478"/>
    <lineage>
        <taxon>Bacteria</taxon>
        <taxon>Pseudomonadati</taxon>
        <taxon>Pseudomonadota</taxon>
        <taxon>Alphaproteobacteria</taxon>
        <taxon>Maricaulales</taxon>
        <taxon>Robiginitomaculaceae</taxon>
        <taxon>Hellea</taxon>
    </lineage>
</organism>
<dbReference type="SUPFAM" id="SSF55174">
    <property type="entry name" value="Alpha-L RNA-binding motif"/>
    <property type="match status" value="1"/>
</dbReference>
<accession>A0A7C5M0I2</accession>
<dbReference type="Gene3D" id="3.10.290.10">
    <property type="entry name" value="RNA-binding S4 domain"/>
    <property type="match status" value="1"/>
</dbReference>
<dbReference type="Pfam" id="PF01479">
    <property type="entry name" value="S4"/>
    <property type="match status" value="1"/>
</dbReference>
<dbReference type="CDD" id="cd00165">
    <property type="entry name" value="S4"/>
    <property type="match status" value="1"/>
</dbReference>
<dbReference type="SUPFAM" id="SSF55120">
    <property type="entry name" value="Pseudouridine synthase"/>
    <property type="match status" value="1"/>
</dbReference>
<evidence type="ECO:0000313" key="9">
    <source>
        <dbReference type="EMBL" id="HHL43188.1"/>
    </source>
</evidence>
<reference evidence="9" key="1">
    <citation type="journal article" date="2020" name="mSystems">
        <title>Genome- and Community-Level Interaction Insights into Carbon Utilization and Element Cycling Functions of Hydrothermarchaeota in Hydrothermal Sediment.</title>
        <authorList>
            <person name="Zhou Z."/>
            <person name="Liu Y."/>
            <person name="Xu W."/>
            <person name="Pan J."/>
            <person name="Luo Z.H."/>
            <person name="Li M."/>
        </authorList>
    </citation>
    <scope>NUCLEOTIDE SEQUENCE [LARGE SCALE GENOMIC DNA]</scope>
    <source>
        <strain evidence="9">HyVt-485</strain>
    </source>
</reference>
<proteinExistence type="inferred from homology"/>
<dbReference type="InterPro" id="IPR042092">
    <property type="entry name" value="PsdUridine_s_RsuA/RluB/E/F_cat"/>
</dbReference>
<feature type="compositionally biased region" description="Basic residues" evidence="7">
    <location>
        <begin position="250"/>
        <end position="261"/>
    </location>
</feature>
<dbReference type="Proteomes" id="UP000885830">
    <property type="component" value="Unassembled WGS sequence"/>
</dbReference>
<dbReference type="InterPro" id="IPR002942">
    <property type="entry name" value="S4_RNA-bd"/>
</dbReference>
<feature type="domain" description="RNA-binding S4" evidence="8">
    <location>
        <begin position="1"/>
        <end position="54"/>
    </location>
</feature>
<dbReference type="SMART" id="SM00363">
    <property type="entry name" value="S4"/>
    <property type="match status" value="1"/>
</dbReference>
<dbReference type="InterPro" id="IPR000748">
    <property type="entry name" value="PsdUridine_synth_RsuA/RluB/E/F"/>
</dbReference>
<evidence type="ECO:0000256" key="5">
    <source>
        <dbReference type="PROSITE-ProRule" id="PRU00182"/>
    </source>
</evidence>
<evidence type="ECO:0000256" key="2">
    <source>
        <dbReference type="ARBA" id="ARBA00008348"/>
    </source>
</evidence>
<dbReference type="Gene3D" id="3.30.70.580">
    <property type="entry name" value="Pseudouridine synthase I, catalytic domain, N-terminal subdomain"/>
    <property type="match status" value="1"/>
</dbReference>
<comment type="caution">
    <text evidence="9">The sequence shown here is derived from an EMBL/GenBank/DDBJ whole genome shotgun (WGS) entry which is preliminary data.</text>
</comment>
<feature type="region of interest" description="Disordered" evidence="7">
    <location>
        <begin position="234"/>
        <end position="261"/>
    </location>
</feature>
<dbReference type="EC" id="5.4.99.-" evidence="6"/>
<comment type="similarity">
    <text evidence="2 6">Belongs to the pseudouridine synthase RsuA family.</text>
</comment>
<dbReference type="InterPro" id="IPR018496">
    <property type="entry name" value="PsdUridine_synth_RsuA/RluB_CS"/>
</dbReference>
<evidence type="ECO:0000256" key="1">
    <source>
        <dbReference type="ARBA" id="ARBA00000073"/>
    </source>
</evidence>
<keyword evidence="4 6" id="KW-0413">Isomerase</keyword>
<dbReference type="Pfam" id="PF00849">
    <property type="entry name" value="PseudoU_synth_2"/>
    <property type="match status" value="1"/>
</dbReference>
<dbReference type="PROSITE" id="PS01149">
    <property type="entry name" value="PSI_RSU"/>
    <property type="match status" value="1"/>
</dbReference>
<dbReference type="PANTHER" id="PTHR47683:SF3">
    <property type="entry name" value="RIBOSOMAL LARGE SUBUNIT PSEUDOURIDINE SYNTHASE B"/>
    <property type="match status" value="1"/>
</dbReference>
<dbReference type="EMBL" id="DRMJ01000318">
    <property type="protein sequence ID" value="HHL43188.1"/>
    <property type="molecule type" value="Genomic_DNA"/>
</dbReference>
<dbReference type="GO" id="GO:0003723">
    <property type="term" value="F:RNA binding"/>
    <property type="evidence" value="ECO:0007669"/>
    <property type="project" value="UniProtKB-KW"/>
</dbReference>
<keyword evidence="3 5" id="KW-0694">RNA-binding</keyword>
<dbReference type="InterPro" id="IPR020094">
    <property type="entry name" value="TruA/RsuA/RluB/E/F_N"/>
</dbReference>
<dbReference type="PROSITE" id="PS50889">
    <property type="entry name" value="S4"/>
    <property type="match status" value="1"/>
</dbReference>
<dbReference type="InterPro" id="IPR036986">
    <property type="entry name" value="S4_RNA-bd_sf"/>
</dbReference>
<protein>
    <recommendedName>
        <fullName evidence="6">Pseudouridine synthase</fullName>
        <ecNumber evidence="6">5.4.99.-</ecNumber>
    </recommendedName>
</protein>
<evidence type="ECO:0000256" key="4">
    <source>
        <dbReference type="ARBA" id="ARBA00023235"/>
    </source>
</evidence>
<dbReference type="AlphaFoldDB" id="A0A7C5M0I2"/>
<sequence length="261" mass="29467">MARAGIASRREAERMILAGRVNVNNKRLDTPACVITPDDTILVDGQPIATKQAPRLWKYHKPTGMLTTHSDPGGRPTVFDNLPEDLPRVISVGRLDMNSEGLLLLTNDGELARKLELPQTAWARRYRARAYGKATQEKLDRLLQGVMIDGKRTGPIEATLDKQKGDNAWISLTIREGKNREIRRALETIDLRVNRLIRISFGPFQLGTLERGKVEEIKNKILRDQVSHLVAIPKIRPQGQLTTKPTSSKSKPRKSHARRRR</sequence>
<evidence type="ECO:0000256" key="7">
    <source>
        <dbReference type="SAM" id="MobiDB-lite"/>
    </source>
</evidence>
<gene>
    <name evidence="9" type="ORF">ENJ42_06190</name>
</gene>
<dbReference type="InterPro" id="IPR050343">
    <property type="entry name" value="RsuA_PseudoU_synthase"/>
</dbReference>
<dbReference type="InterPro" id="IPR006145">
    <property type="entry name" value="PsdUridine_synth_RsuA/RluA"/>
</dbReference>
<evidence type="ECO:0000256" key="3">
    <source>
        <dbReference type="ARBA" id="ARBA00022884"/>
    </source>
</evidence>